<keyword evidence="7 8" id="KW-0472">Membrane</keyword>
<accession>A0A2H9TPC5</accession>
<evidence type="ECO:0000256" key="3">
    <source>
        <dbReference type="ARBA" id="ARBA00005467"/>
    </source>
</evidence>
<dbReference type="Proteomes" id="UP000240830">
    <property type="component" value="Unassembled WGS sequence"/>
</dbReference>
<dbReference type="PANTHER" id="PTHR13019:SF7">
    <property type="entry name" value="GOLGI APPARATUS MEMBRANE PROTEIN TVP23"/>
    <property type="match status" value="1"/>
</dbReference>
<feature type="transmembrane region" description="Helical" evidence="8">
    <location>
        <begin position="53"/>
        <end position="80"/>
    </location>
</feature>
<dbReference type="Pfam" id="PF05832">
    <property type="entry name" value="DUF846"/>
    <property type="match status" value="1"/>
</dbReference>
<evidence type="ECO:0000256" key="2">
    <source>
        <dbReference type="ARBA" id="ARBA00004141"/>
    </source>
</evidence>
<protein>
    <recommendedName>
        <fullName evidence="4 8">Golgi apparatus membrane protein TVP23</fullName>
    </recommendedName>
</protein>
<proteinExistence type="inferred from homology"/>
<comment type="subcellular location">
    <subcellularLocation>
        <location evidence="8">Golgi apparatus membrane</location>
        <topology evidence="8">Multi-pass membrane protein</topology>
    </subcellularLocation>
    <subcellularLocation>
        <location evidence="2">Membrane</location>
        <topology evidence="2">Multi-pass membrane protein</topology>
    </subcellularLocation>
</comment>
<comment type="caution">
    <text evidence="9">The sequence shown here is derived from an EMBL/GenBank/DDBJ whole genome shotgun (WGS) entry which is preliminary data.</text>
</comment>
<comment type="function">
    <text evidence="1 8">Golgi membrane protein involved in vesicular trafficking.</text>
</comment>
<dbReference type="InterPro" id="IPR008564">
    <property type="entry name" value="TVP23-like"/>
</dbReference>
<evidence type="ECO:0000256" key="7">
    <source>
        <dbReference type="ARBA" id="ARBA00023136"/>
    </source>
</evidence>
<evidence type="ECO:0000256" key="1">
    <source>
        <dbReference type="ARBA" id="ARBA00003246"/>
    </source>
</evidence>
<dbReference type="GO" id="GO:0000139">
    <property type="term" value="C:Golgi membrane"/>
    <property type="evidence" value="ECO:0007669"/>
    <property type="project" value="UniProtKB-SubCell"/>
</dbReference>
<name>A0A2H9TPC5_9FUNG</name>
<reference evidence="9 10" key="1">
    <citation type="submission" date="2016-10" db="EMBL/GenBank/DDBJ databases">
        <title>The genome of Paramicrosporidium saccamoebae is the missing link in understanding Cryptomycota and Microsporidia evolution.</title>
        <authorList>
            <person name="Quandt C.A."/>
            <person name="Beaudet D."/>
            <person name="Corsaro D."/>
            <person name="Michel R."/>
            <person name="Corradi N."/>
            <person name="James T."/>
        </authorList>
    </citation>
    <scope>NUCLEOTIDE SEQUENCE [LARGE SCALE GENOMIC DNA]</scope>
    <source>
        <strain evidence="9 10">KSL3</strain>
    </source>
</reference>
<gene>
    <name evidence="9" type="ORF">PSACC_00577</name>
</gene>
<dbReference type="OrthoDB" id="2151161at2759"/>
<dbReference type="STRING" id="1246581.A0A2H9TPC5"/>
<sequence>MSASLNTDPSIPLSANPDTLQPATSGNVISNILSESSHPTALMFHVGFRTAALFVYLFSSLLIGASFVLTFVLTVVLLAADFWTVKNVTGRILVGRRWWSDTAADGTTQWTFEARKGWQANPMDSRVFWGTLYGYTAAWMLLGLAALLRLSFAWLLVVGFALMMNITNLIGYSKCDHNVQTASPMSGMVGGYVGSKLNSFFS</sequence>
<dbReference type="PANTHER" id="PTHR13019">
    <property type="entry name" value="GOLGI APPARATUS MEMBRANE PROTEIN TVP23"/>
    <property type="match status" value="1"/>
</dbReference>
<evidence type="ECO:0000256" key="6">
    <source>
        <dbReference type="ARBA" id="ARBA00022989"/>
    </source>
</evidence>
<keyword evidence="10" id="KW-1185">Reference proteome</keyword>
<keyword evidence="6 8" id="KW-1133">Transmembrane helix</keyword>
<organism evidence="9 10">
    <name type="scientific">Paramicrosporidium saccamoebae</name>
    <dbReference type="NCBI Taxonomy" id="1246581"/>
    <lineage>
        <taxon>Eukaryota</taxon>
        <taxon>Fungi</taxon>
        <taxon>Fungi incertae sedis</taxon>
        <taxon>Cryptomycota</taxon>
        <taxon>Cryptomycota incertae sedis</taxon>
        <taxon>Paramicrosporidium</taxon>
    </lineage>
</organism>
<keyword evidence="8" id="KW-0333">Golgi apparatus</keyword>
<evidence type="ECO:0000313" key="9">
    <source>
        <dbReference type="EMBL" id="PJF19607.1"/>
    </source>
</evidence>
<evidence type="ECO:0000256" key="8">
    <source>
        <dbReference type="RuleBase" id="RU361206"/>
    </source>
</evidence>
<evidence type="ECO:0000313" key="10">
    <source>
        <dbReference type="Proteomes" id="UP000240830"/>
    </source>
</evidence>
<dbReference type="EMBL" id="MTSL01000050">
    <property type="protein sequence ID" value="PJF19607.1"/>
    <property type="molecule type" value="Genomic_DNA"/>
</dbReference>
<dbReference type="GO" id="GO:0009306">
    <property type="term" value="P:protein secretion"/>
    <property type="evidence" value="ECO:0007669"/>
    <property type="project" value="TreeGrafter"/>
</dbReference>
<comment type="similarity">
    <text evidence="3 8">Belongs to the TVP23 family.</text>
</comment>
<evidence type="ECO:0000256" key="4">
    <source>
        <dbReference type="ARBA" id="ARBA00013603"/>
    </source>
</evidence>
<feature type="transmembrane region" description="Helical" evidence="8">
    <location>
        <begin position="137"/>
        <end position="164"/>
    </location>
</feature>
<evidence type="ECO:0000256" key="5">
    <source>
        <dbReference type="ARBA" id="ARBA00022692"/>
    </source>
</evidence>
<dbReference type="AlphaFoldDB" id="A0A2H9TPC5"/>
<keyword evidence="5 8" id="KW-0812">Transmembrane</keyword>
<dbReference type="GO" id="GO:0016192">
    <property type="term" value="P:vesicle-mediated transport"/>
    <property type="evidence" value="ECO:0007669"/>
    <property type="project" value="TreeGrafter"/>
</dbReference>